<organism evidence="1 2">
    <name type="scientific">Stegodyphus mimosarum</name>
    <name type="common">African social velvet spider</name>
    <dbReference type="NCBI Taxonomy" id="407821"/>
    <lineage>
        <taxon>Eukaryota</taxon>
        <taxon>Metazoa</taxon>
        <taxon>Ecdysozoa</taxon>
        <taxon>Arthropoda</taxon>
        <taxon>Chelicerata</taxon>
        <taxon>Arachnida</taxon>
        <taxon>Araneae</taxon>
        <taxon>Araneomorphae</taxon>
        <taxon>Entelegynae</taxon>
        <taxon>Eresoidea</taxon>
        <taxon>Eresidae</taxon>
        <taxon>Stegodyphus</taxon>
    </lineage>
</organism>
<dbReference type="Proteomes" id="UP000054359">
    <property type="component" value="Unassembled WGS sequence"/>
</dbReference>
<name>A0A087TPY3_STEMI</name>
<reference evidence="1 2" key="1">
    <citation type="submission" date="2013-11" db="EMBL/GenBank/DDBJ databases">
        <title>Genome sequencing of Stegodyphus mimosarum.</title>
        <authorList>
            <person name="Bechsgaard J."/>
        </authorList>
    </citation>
    <scope>NUCLEOTIDE SEQUENCE [LARGE SCALE GENOMIC DNA]</scope>
</reference>
<dbReference type="OrthoDB" id="10393883at2759"/>
<feature type="non-terminal residue" evidence="1">
    <location>
        <position position="138"/>
    </location>
</feature>
<protein>
    <submittedName>
        <fullName evidence="1">Uncharacterized protein</fullName>
    </submittedName>
</protein>
<dbReference type="AlphaFoldDB" id="A0A087TPY3"/>
<proteinExistence type="predicted"/>
<sequence length="138" mass="15878">MYVHFDMDVKRWLPCYALDYHLDSDRYPYEFDAKEEVMHDLSLNSIIIDFDSKNTANCDIVPGGLLGVGSPFEPFAPKIRIKSGMKYTIRVKLEGENRLPCPYHTNCQNYSENWLMGNKSGSRSKEIPANRIDTVLIP</sequence>
<gene>
    <name evidence="1" type="ORF">X975_02153</name>
</gene>
<evidence type="ECO:0000313" key="2">
    <source>
        <dbReference type="Proteomes" id="UP000054359"/>
    </source>
</evidence>
<evidence type="ECO:0000313" key="1">
    <source>
        <dbReference type="EMBL" id="KFM67172.1"/>
    </source>
</evidence>
<dbReference type="EMBL" id="KK116241">
    <property type="protein sequence ID" value="KFM67172.1"/>
    <property type="molecule type" value="Genomic_DNA"/>
</dbReference>
<keyword evidence="2" id="KW-1185">Reference proteome</keyword>
<accession>A0A087TPY3</accession>